<organism evidence="3 4">
    <name type="scientific">Marnyiella aurantia</name>
    <dbReference type="NCBI Taxonomy" id="2758037"/>
    <lineage>
        <taxon>Bacteria</taxon>
        <taxon>Pseudomonadati</taxon>
        <taxon>Bacteroidota</taxon>
        <taxon>Flavobacteriia</taxon>
        <taxon>Flavobacteriales</taxon>
        <taxon>Weeksellaceae</taxon>
        <taxon>Marnyiella</taxon>
    </lineage>
</organism>
<dbReference type="EMBL" id="CP059472">
    <property type="protein sequence ID" value="QMS97554.1"/>
    <property type="molecule type" value="Genomic_DNA"/>
</dbReference>
<keyword evidence="1" id="KW-0175">Coiled coil</keyword>
<dbReference type="AlphaFoldDB" id="A0A7D7LP74"/>
<feature type="coiled-coil region" evidence="1">
    <location>
        <begin position="196"/>
        <end position="230"/>
    </location>
</feature>
<reference evidence="5" key="3">
    <citation type="submission" date="2020-07" db="EMBL/GenBank/DDBJ databases">
        <title>Flavobacterium sp. xlx-214.</title>
        <authorList>
            <person name="Yang C."/>
        </authorList>
    </citation>
    <scope>NUCLEOTIDE SEQUENCE [LARGE SCALE GENOMIC DNA]</scope>
    <source>
        <strain evidence="5">CX-624</strain>
    </source>
</reference>
<accession>A0A7D7LP74</accession>
<evidence type="ECO:0000313" key="2">
    <source>
        <dbReference type="EMBL" id="MBA5247113.1"/>
    </source>
</evidence>
<protein>
    <submittedName>
        <fullName evidence="3">Uncharacterized protein</fullName>
    </submittedName>
</protein>
<reference evidence="2" key="4">
    <citation type="submission" date="2020-07" db="EMBL/GenBank/DDBJ databases">
        <authorList>
            <person name="Yang C."/>
        </authorList>
    </citation>
    <scope>NUCLEOTIDE SEQUENCE</scope>
    <source>
        <strain evidence="2">Cx-624</strain>
    </source>
</reference>
<dbReference type="KEGG" id="cbau:H1R16_07415"/>
<evidence type="ECO:0000313" key="5">
    <source>
        <dbReference type="Proteomes" id="UP000539710"/>
    </source>
</evidence>
<evidence type="ECO:0000313" key="4">
    <source>
        <dbReference type="Proteomes" id="UP000515349"/>
    </source>
</evidence>
<keyword evidence="5" id="KW-1185">Reference proteome</keyword>
<proteinExistence type="predicted"/>
<gene>
    <name evidence="3" type="ORF">H1R16_07415</name>
    <name evidence="2" type="ORF">H2507_08025</name>
</gene>
<name>A0A7D7LP74_9FLAO</name>
<sequence>MKKIFVLTSLFAALSFQSQEKKVHFTNAENLLRDISPDRNIISWTVIHHLEGKDRVLTTERKSPFESQGKGFKLNPQERGYYYIAFTQAGSTQYITDPNSLKSFIGRIDNGEEAALAALAHGYQIDFEFKDYAANYVDHGSYYIVDAGKVTSLECPLSRVHYTMRVDKATGAVSEEKDLGPYFELYGKECKNNPHYSALDRQIEEAKLRAEEQKRIQKELTKKMEKKVRKQQRRN</sequence>
<dbReference type="Proteomes" id="UP000539710">
    <property type="component" value="Unassembled WGS sequence"/>
</dbReference>
<evidence type="ECO:0000256" key="1">
    <source>
        <dbReference type="SAM" id="Coils"/>
    </source>
</evidence>
<dbReference type="RefSeq" id="WP_181887210.1">
    <property type="nucleotide sequence ID" value="NZ_CP059472.1"/>
</dbReference>
<reference evidence="3" key="1">
    <citation type="submission" date="2020-07" db="EMBL/GenBank/DDBJ databases">
        <title>Chryseobacterium sp. CX-624.</title>
        <authorList>
            <person name="Yang C."/>
        </authorList>
    </citation>
    <scope>NUCLEOTIDE SEQUENCE</scope>
    <source>
        <strain evidence="3">CX-624</strain>
    </source>
</reference>
<reference evidence="4" key="2">
    <citation type="submission" date="2020-07" db="EMBL/GenBank/DDBJ databases">
        <title>Chryseobacterium sp.cx-624.</title>
        <authorList>
            <person name="Yang C."/>
        </authorList>
    </citation>
    <scope>NUCLEOTIDE SEQUENCE [LARGE SCALE GENOMIC DNA]</scope>
    <source>
        <strain evidence="4">cx-624</strain>
    </source>
</reference>
<dbReference type="EMBL" id="JACEUX010000002">
    <property type="protein sequence ID" value="MBA5247113.1"/>
    <property type="molecule type" value="Genomic_DNA"/>
</dbReference>
<dbReference type="Proteomes" id="UP000515349">
    <property type="component" value="Chromosome"/>
</dbReference>
<evidence type="ECO:0000313" key="3">
    <source>
        <dbReference type="EMBL" id="QMS97554.1"/>
    </source>
</evidence>